<keyword evidence="2 3" id="KW-0472">Membrane</keyword>
<keyword evidence="7" id="KW-1185">Reference proteome</keyword>
<dbReference type="InterPro" id="IPR036737">
    <property type="entry name" value="OmpA-like_sf"/>
</dbReference>
<dbReference type="PANTHER" id="PTHR30329">
    <property type="entry name" value="STATOR ELEMENT OF FLAGELLAR MOTOR COMPLEX"/>
    <property type="match status" value="1"/>
</dbReference>
<evidence type="ECO:0000256" key="3">
    <source>
        <dbReference type="PROSITE-ProRule" id="PRU00473"/>
    </source>
</evidence>
<evidence type="ECO:0000313" key="6">
    <source>
        <dbReference type="EMBL" id="TCC88067.1"/>
    </source>
</evidence>
<dbReference type="PROSITE" id="PS51123">
    <property type="entry name" value="OMPA_2"/>
    <property type="match status" value="1"/>
</dbReference>
<protein>
    <submittedName>
        <fullName evidence="6">OmpA family protein</fullName>
    </submittedName>
</protein>
<feature type="domain" description="OmpA-like" evidence="5">
    <location>
        <begin position="89"/>
        <end position="208"/>
    </location>
</feature>
<dbReference type="AlphaFoldDB" id="A0A4R0MNJ6"/>
<evidence type="ECO:0000256" key="2">
    <source>
        <dbReference type="ARBA" id="ARBA00023136"/>
    </source>
</evidence>
<dbReference type="SUPFAM" id="SSF103088">
    <property type="entry name" value="OmpA-like"/>
    <property type="match status" value="1"/>
</dbReference>
<evidence type="ECO:0000256" key="4">
    <source>
        <dbReference type="SAM" id="Phobius"/>
    </source>
</evidence>
<name>A0A4R0MNJ6_9SPHI</name>
<proteinExistence type="predicted"/>
<keyword evidence="4" id="KW-1133">Transmembrane helix</keyword>
<dbReference type="InterPro" id="IPR050330">
    <property type="entry name" value="Bact_OuterMem_StrucFunc"/>
</dbReference>
<dbReference type="GO" id="GO:0009279">
    <property type="term" value="C:cell outer membrane"/>
    <property type="evidence" value="ECO:0007669"/>
    <property type="project" value="UniProtKB-SubCell"/>
</dbReference>
<evidence type="ECO:0000313" key="7">
    <source>
        <dbReference type="Proteomes" id="UP000292884"/>
    </source>
</evidence>
<dbReference type="PANTHER" id="PTHR30329:SF17">
    <property type="entry name" value="LIPOPROTEIN YFIB-RELATED"/>
    <property type="match status" value="1"/>
</dbReference>
<dbReference type="InterPro" id="IPR006664">
    <property type="entry name" value="OMP_bac"/>
</dbReference>
<gene>
    <name evidence="6" type="ORF">EZ428_20305</name>
</gene>
<keyword evidence="4" id="KW-0812">Transmembrane</keyword>
<accession>A0A4R0MNJ6</accession>
<dbReference type="OrthoDB" id="853367at2"/>
<dbReference type="EMBL" id="SJSK01000006">
    <property type="protein sequence ID" value="TCC88067.1"/>
    <property type="molecule type" value="Genomic_DNA"/>
</dbReference>
<evidence type="ECO:0000259" key="5">
    <source>
        <dbReference type="PROSITE" id="PS51123"/>
    </source>
</evidence>
<dbReference type="Gene3D" id="3.30.1330.60">
    <property type="entry name" value="OmpA-like domain"/>
    <property type="match status" value="1"/>
</dbReference>
<dbReference type="InterPro" id="IPR006665">
    <property type="entry name" value="OmpA-like"/>
</dbReference>
<reference evidence="6 7" key="1">
    <citation type="submission" date="2019-02" db="EMBL/GenBank/DDBJ databases">
        <title>Pedobacter sp. RP-1-13 sp. nov., isolated from Arctic soil.</title>
        <authorList>
            <person name="Dahal R.H."/>
        </authorList>
    </citation>
    <scope>NUCLEOTIDE SEQUENCE [LARGE SCALE GENOMIC DNA]</scope>
    <source>
        <strain evidence="6 7">RP-1-13</strain>
    </source>
</reference>
<feature type="transmembrane region" description="Helical" evidence="4">
    <location>
        <begin position="14"/>
        <end position="32"/>
    </location>
</feature>
<dbReference type="Pfam" id="PF00691">
    <property type="entry name" value="OmpA"/>
    <property type="match status" value="1"/>
</dbReference>
<dbReference type="CDD" id="cd07185">
    <property type="entry name" value="OmpA_C-like"/>
    <property type="match status" value="1"/>
</dbReference>
<evidence type="ECO:0000256" key="1">
    <source>
        <dbReference type="ARBA" id="ARBA00004442"/>
    </source>
</evidence>
<sequence length="208" mass="22510">MAHLEVERKPARPWWVWLLLVIVLIALAALLFKNCNTENKDGNPDSTGMDTSKTPLAKTVPDWNNVDFNAATTTDADITDTDIATRSNGTYTIYTLGENILFPTDGNDVSATGIQKLEMINAVLAKRFEGATIGVYGSTDATGPAAENKELGKQRAEAVKTWLSTSGSVPIENITVQSLGETTPVATNQTKTGRQQNRNVSIVVFPKQ</sequence>
<comment type="caution">
    <text evidence="6">The sequence shown here is derived from an EMBL/GenBank/DDBJ whole genome shotgun (WGS) entry which is preliminary data.</text>
</comment>
<dbReference type="RefSeq" id="WP_131555031.1">
    <property type="nucleotide sequence ID" value="NZ_SJSK01000006.1"/>
</dbReference>
<comment type="subcellular location">
    <subcellularLocation>
        <location evidence="1">Cell outer membrane</location>
    </subcellularLocation>
</comment>
<dbReference type="Proteomes" id="UP000292884">
    <property type="component" value="Unassembled WGS sequence"/>
</dbReference>
<organism evidence="6 7">
    <name type="scientific">Pedobacter frigiditerrae</name>
    <dbReference type="NCBI Taxonomy" id="2530452"/>
    <lineage>
        <taxon>Bacteria</taxon>
        <taxon>Pseudomonadati</taxon>
        <taxon>Bacteroidota</taxon>
        <taxon>Sphingobacteriia</taxon>
        <taxon>Sphingobacteriales</taxon>
        <taxon>Sphingobacteriaceae</taxon>
        <taxon>Pedobacter</taxon>
    </lineage>
</organism>
<dbReference type="PRINTS" id="PR01021">
    <property type="entry name" value="OMPADOMAIN"/>
</dbReference>